<protein>
    <submittedName>
        <fullName evidence="1">Uncharacterized protein</fullName>
    </submittedName>
</protein>
<organism evidence="1 2">
    <name type="scientific">Actinomadura montaniterrae</name>
    <dbReference type="NCBI Taxonomy" id="1803903"/>
    <lineage>
        <taxon>Bacteria</taxon>
        <taxon>Bacillati</taxon>
        <taxon>Actinomycetota</taxon>
        <taxon>Actinomycetes</taxon>
        <taxon>Streptosporangiales</taxon>
        <taxon>Thermomonosporaceae</taxon>
        <taxon>Actinomadura</taxon>
    </lineage>
</organism>
<dbReference type="Proteomes" id="UP000483004">
    <property type="component" value="Unassembled WGS sequence"/>
</dbReference>
<dbReference type="AlphaFoldDB" id="A0A6L3VXW4"/>
<keyword evidence="2" id="KW-1185">Reference proteome</keyword>
<dbReference type="RefSeq" id="WP_151539685.1">
    <property type="nucleotide sequence ID" value="NZ_WBMR01000019.1"/>
</dbReference>
<name>A0A6L3VXW4_9ACTN</name>
<accession>A0A6L3VXW4</accession>
<gene>
    <name evidence="1" type="ORF">F9B16_09795</name>
</gene>
<dbReference type="EMBL" id="WBMR01000019">
    <property type="protein sequence ID" value="KAB2384730.1"/>
    <property type="molecule type" value="Genomic_DNA"/>
</dbReference>
<dbReference type="OrthoDB" id="4556175at2"/>
<reference evidence="1 2" key="1">
    <citation type="submission" date="2019-09" db="EMBL/GenBank/DDBJ databases">
        <title>Actinomadura physcomitrii sp. nov., a novel actinomycete isolated from moss [Physcomitrium sphaericum (Ludw) Fuernr].</title>
        <authorList>
            <person name="Liu C."/>
            <person name="Zhuang X."/>
        </authorList>
    </citation>
    <scope>NUCLEOTIDE SEQUENCE [LARGE SCALE GENOMIC DNA]</scope>
    <source>
        <strain evidence="1 2">CYP1-1B</strain>
    </source>
</reference>
<evidence type="ECO:0000313" key="1">
    <source>
        <dbReference type="EMBL" id="KAB2384730.1"/>
    </source>
</evidence>
<sequence>MLYLATPSGPEVRAAMQEGLLGCMTTPAQGNRVPDGCLIGADNGKFGKAWKGADLWWSWLNRTVERYGAGRFAFAVAPDVPFDAVGTLAESLPWLERIRRLGVRPAFAAQNGSENGLIPWDALEGGCLFIGGDDEWKDGPESAGLIRQARARGLWVHEGRVNTWWRLEGAQRRGCDSIDGTTLAFGAARNLPQLLRWLETLRPRGVQEALL</sequence>
<comment type="caution">
    <text evidence="1">The sequence shown here is derived from an EMBL/GenBank/DDBJ whole genome shotgun (WGS) entry which is preliminary data.</text>
</comment>
<proteinExistence type="predicted"/>
<evidence type="ECO:0000313" key="2">
    <source>
        <dbReference type="Proteomes" id="UP000483004"/>
    </source>
</evidence>